<evidence type="ECO:0000313" key="2">
    <source>
        <dbReference type="Proteomes" id="UP001341840"/>
    </source>
</evidence>
<proteinExistence type="predicted"/>
<comment type="caution">
    <text evidence="1">The sequence shown here is derived from an EMBL/GenBank/DDBJ whole genome shotgun (WGS) entry which is preliminary data.</text>
</comment>
<sequence length="85" mass="9816">MRVWIFAQDARIWEIVESGDQISTKKETKKVGDKDIESIVPKPKDEWSDDDWKKISLNNKTINFLHCALNPSDYMKISACTSAKE</sequence>
<name>A0ABU6V165_9FABA</name>
<dbReference type="EMBL" id="JASCZI010124670">
    <property type="protein sequence ID" value="MED6166048.1"/>
    <property type="molecule type" value="Genomic_DNA"/>
</dbReference>
<accession>A0ABU6V165</accession>
<evidence type="ECO:0000313" key="1">
    <source>
        <dbReference type="EMBL" id="MED6166048.1"/>
    </source>
</evidence>
<organism evidence="1 2">
    <name type="scientific">Stylosanthes scabra</name>
    <dbReference type="NCBI Taxonomy" id="79078"/>
    <lineage>
        <taxon>Eukaryota</taxon>
        <taxon>Viridiplantae</taxon>
        <taxon>Streptophyta</taxon>
        <taxon>Embryophyta</taxon>
        <taxon>Tracheophyta</taxon>
        <taxon>Spermatophyta</taxon>
        <taxon>Magnoliopsida</taxon>
        <taxon>eudicotyledons</taxon>
        <taxon>Gunneridae</taxon>
        <taxon>Pentapetalae</taxon>
        <taxon>rosids</taxon>
        <taxon>fabids</taxon>
        <taxon>Fabales</taxon>
        <taxon>Fabaceae</taxon>
        <taxon>Papilionoideae</taxon>
        <taxon>50 kb inversion clade</taxon>
        <taxon>dalbergioids sensu lato</taxon>
        <taxon>Dalbergieae</taxon>
        <taxon>Pterocarpus clade</taxon>
        <taxon>Stylosanthes</taxon>
    </lineage>
</organism>
<keyword evidence="2" id="KW-1185">Reference proteome</keyword>
<feature type="non-terminal residue" evidence="1">
    <location>
        <position position="85"/>
    </location>
</feature>
<reference evidence="1 2" key="1">
    <citation type="journal article" date="2023" name="Plants (Basel)">
        <title>Bridging the Gap: Combining Genomics and Transcriptomics Approaches to Understand Stylosanthes scabra, an Orphan Legume from the Brazilian Caatinga.</title>
        <authorList>
            <person name="Ferreira-Neto J.R.C."/>
            <person name="da Silva M.D."/>
            <person name="Binneck E."/>
            <person name="de Melo N.F."/>
            <person name="da Silva R.H."/>
            <person name="de Melo A.L.T.M."/>
            <person name="Pandolfi V."/>
            <person name="Bustamante F.O."/>
            <person name="Brasileiro-Vidal A.C."/>
            <person name="Benko-Iseppon A.M."/>
        </authorList>
    </citation>
    <scope>NUCLEOTIDE SEQUENCE [LARGE SCALE GENOMIC DNA]</scope>
    <source>
        <tissue evidence="1">Leaves</tissue>
    </source>
</reference>
<dbReference type="Proteomes" id="UP001341840">
    <property type="component" value="Unassembled WGS sequence"/>
</dbReference>
<protein>
    <submittedName>
        <fullName evidence="1">Uncharacterized protein</fullName>
    </submittedName>
</protein>
<gene>
    <name evidence="1" type="ORF">PIB30_105340</name>
</gene>